<evidence type="ECO:0000256" key="3">
    <source>
        <dbReference type="ARBA" id="ARBA00047960"/>
    </source>
</evidence>
<evidence type="ECO:0000259" key="5">
    <source>
        <dbReference type="PROSITE" id="PS50404"/>
    </source>
</evidence>
<dbReference type="EMBL" id="JPEO01000022">
    <property type="protein sequence ID" value="KFZ36234.1"/>
    <property type="molecule type" value="Genomic_DNA"/>
</dbReference>
<dbReference type="GO" id="GO:0005737">
    <property type="term" value="C:cytoplasm"/>
    <property type="evidence" value="ECO:0007669"/>
    <property type="project" value="UniProtKB-ARBA"/>
</dbReference>
<dbReference type="RefSeq" id="WP_037445494.1">
    <property type="nucleotide sequence ID" value="NZ_JPEO01000022.1"/>
</dbReference>
<dbReference type="InterPro" id="IPR036249">
    <property type="entry name" value="Thioredoxin-like_sf"/>
</dbReference>
<comment type="catalytic activity">
    <reaction evidence="3">
        <text>RX + glutathione = an S-substituted glutathione + a halide anion + H(+)</text>
        <dbReference type="Rhea" id="RHEA:16437"/>
        <dbReference type="ChEBI" id="CHEBI:15378"/>
        <dbReference type="ChEBI" id="CHEBI:16042"/>
        <dbReference type="ChEBI" id="CHEBI:17792"/>
        <dbReference type="ChEBI" id="CHEBI:57925"/>
        <dbReference type="ChEBI" id="CHEBI:90779"/>
        <dbReference type="EC" id="2.5.1.18"/>
    </reaction>
</comment>
<evidence type="ECO:0000313" key="6">
    <source>
        <dbReference type="EMBL" id="KFZ36234.1"/>
    </source>
</evidence>
<dbReference type="eggNOG" id="COG0625">
    <property type="taxonomic scope" value="Bacteria"/>
</dbReference>
<evidence type="ECO:0000256" key="1">
    <source>
        <dbReference type="ARBA" id="ARBA00012452"/>
    </source>
</evidence>
<dbReference type="InterPro" id="IPR004045">
    <property type="entry name" value="Glutathione_S-Trfase_N"/>
</dbReference>
<feature type="domain" description="GST N-terminal" evidence="5">
    <location>
        <begin position="1"/>
        <end position="81"/>
    </location>
</feature>
<comment type="caution">
    <text evidence="6">The sequence shown here is derived from an EMBL/GenBank/DDBJ whole genome shotgun (WGS) entry which is preliminary data.</text>
</comment>
<gene>
    <name evidence="6" type="ORF">HR45_17775</name>
</gene>
<comment type="similarity">
    <text evidence="4">Belongs to the GST superfamily.</text>
</comment>
<dbReference type="GO" id="GO:0004601">
    <property type="term" value="F:peroxidase activity"/>
    <property type="evidence" value="ECO:0007669"/>
    <property type="project" value="UniProtKB-ARBA"/>
</dbReference>
<sequence length="216" mass="24508">MIKVHHLELSRSFRIIWLLEELGLEYEVITYRRDPKTYGAPAALTRIHPLGKSPLLTDDDVTIAESGAIIEYLLDKYDSEGQFRPTSGQALLDYRYWLHFAEGSLMPLLVMRLVLGKVKERPMPFFVKPIARKIIDGLDSAFITPRVQPQLTLIDAWLKDHEWFAGDKITGADFQMELALRFAANRADVSGMEHIAAYLEKTAAREAHKIASGKAK</sequence>
<organism evidence="6 7">
    <name type="scientific">Shewanella mangrovi</name>
    <dbReference type="NCBI Taxonomy" id="1515746"/>
    <lineage>
        <taxon>Bacteria</taxon>
        <taxon>Pseudomonadati</taxon>
        <taxon>Pseudomonadota</taxon>
        <taxon>Gammaproteobacteria</taxon>
        <taxon>Alteromonadales</taxon>
        <taxon>Shewanellaceae</taxon>
        <taxon>Shewanella</taxon>
    </lineage>
</organism>
<dbReference type="Pfam" id="PF02798">
    <property type="entry name" value="GST_N"/>
    <property type="match status" value="1"/>
</dbReference>
<dbReference type="SUPFAM" id="SSF47616">
    <property type="entry name" value="GST C-terminal domain-like"/>
    <property type="match status" value="1"/>
</dbReference>
<dbReference type="CDD" id="cd03046">
    <property type="entry name" value="GST_N_GTT1_like"/>
    <property type="match status" value="1"/>
</dbReference>
<reference evidence="6 7" key="1">
    <citation type="submission" date="2014-06" db="EMBL/GenBank/DDBJ databases">
        <title>Shewanella sp. YQH10.</title>
        <authorList>
            <person name="Liu Y."/>
            <person name="Zeng R."/>
        </authorList>
    </citation>
    <scope>NUCLEOTIDE SEQUENCE [LARGE SCALE GENOMIC DNA]</scope>
    <source>
        <strain evidence="6 7">YQH10</strain>
    </source>
</reference>
<protein>
    <recommendedName>
        <fullName evidence="1">glutathione transferase</fullName>
        <ecNumber evidence="1">2.5.1.18</ecNumber>
    </recommendedName>
</protein>
<proteinExistence type="inferred from homology"/>
<dbReference type="FunFam" id="3.40.30.10:FF:000156">
    <property type="entry name" value="Glutathione S-transferase 1"/>
    <property type="match status" value="1"/>
</dbReference>
<dbReference type="PANTHER" id="PTHR44051:SF9">
    <property type="entry name" value="GLUTATHIONE S-TRANSFERASE 1"/>
    <property type="match status" value="1"/>
</dbReference>
<dbReference type="STRING" id="1515746.HR45_17775"/>
<keyword evidence="7" id="KW-1185">Reference proteome</keyword>
<dbReference type="Gene3D" id="1.20.1050.10">
    <property type="match status" value="1"/>
</dbReference>
<evidence type="ECO:0000256" key="2">
    <source>
        <dbReference type="ARBA" id="ARBA00022679"/>
    </source>
</evidence>
<dbReference type="InterPro" id="IPR004046">
    <property type="entry name" value="GST_C"/>
</dbReference>
<dbReference type="SFLD" id="SFLDG01150">
    <property type="entry name" value="Main.1:_Beta-like"/>
    <property type="match status" value="1"/>
</dbReference>
<dbReference type="InterPro" id="IPR036282">
    <property type="entry name" value="Glutathione-S-Trfase_C_sf"/>
</dbReference>
<dbReference type="GO" id="GO:0004364">
    <property type="term" value="F:glutathione transferase activity"/>
    <property type="evidence" value="ECO:0007669"/>
    <property type="project" value="UniProtKB-EC"/>
</dbReference>
<name>A0A094JDW1_9GAMM</name>
<dbReference type="Proteomes" id="UP000029264">
    <property type="component" value="Unassembled WGS sequence"/>
</dbReference>
<evidence type="ECO:0000313" key="7">
    <source>
        <dbReference type="Proteomes" id="UP000029264"/>
    </source>
</evidence>
<accession>A0A094JDW1</accession>
<dbReference type="Gene3D" id="3.40.30.10">
    <property type="entry name" value="Glutaredoxin"/>
    <property type="match status" value="1"/>
</dbReference>
<dbReference type="PANTHER" id="PTHR44051">
    <property type="entry name" value="GLUTATHIONE S-TRANSFERASE-RELATED"/>
    <property type="match status" value="1"/>
</dbReference>
<dbReference type="EC" id="2.5.1.18" evidence="1"/>
<keyword evidence="2 6" id="KW-0808">Transferase</keyword>
<dbReference type="OrthoDB" id="5740960at2"/>
<dbReference type="Pfam" id="PF00043">
    <property type="entry name" value="GST_C"/>
    <property type="match status" value="1"/>
</dbReference>
<evidence type="ECO:0000256" key="4">
    <source>
        <dbReference type="RuleBase" id="RU003494"/>
    </source>
</evidence>
<dbReference type="PROSITE" id="PS50404">
    <property type="entry name" value="GST_NTER"/>
    <property type="match status" value="1"/>
</dbReference>
<dbReference type="CDD" id="cd03189">
    <property type="entry name" value="GST_C_GTT1_like"/>
    <property type="match status" value="1"/>
</dbReference>
<dbReference type="InterPro" id="IPR040079">
    <property type="entry name" value="Glutathione_S-Trfase"/>
</dbReference>
<dbReference type="SFLD" id="SFLDG00358">
    <property type="entry name" value="Main_(cytGST)"/>
    <property type="match status" value="1"/>
</dbReference>
<dbReference type="SUPFAM" id="SSF52833">
    <property type="entry name" value="Thioredoxin-like"/>
    <property type="match status" value="1"/>
</dbReference>
<dbReference type="SFLD" id="SFLDS00019">
    <property type="entry name" value="Glutathione_Transferase_(cytos"/>
    <property type="match status" value="1"/>
</dbReference>
<dbReference type="AlphaFoldDB" id="A0A094JDW1"/>